<protein>
    <submittedName>
        <fullName evidence="1">Uncharacterized protein</fullName>
    </submittedName>
</protein>
<organism evidence="1 2">
    <name type="scientific">Lupinus luteus</name>
    <name type="common">European yellow lupine</name>
    <dbReference type="NCBI Taxonomy" id="3873"/>
    <lineage>
        <taxon>Eukaryota</taxon>
        <taxon>Viridiplantae</taxon>
        <taxon>Streptophyta</taxon>
        <taxon>Embryophyta</taxon>
        <taxon>Tracheophyta</taxon>
        <taxon>Spermatophyta</taxon>
        <taxon>Magnoliopsida</taxon>
        <taxon>eudicotyledons</taxon>
        <taxon>Gunneridae</taxon>
        <taxon>Pentapetalae</taxon>
        <taxon>rosids</taxon>
        <taxon>fabids</taxon>
        <taxon>Fabales</taxon>
        <taxon>Fabaceae</taxon>
        <taxon>Papilionoideae</taxon>
        <taxon>50 kb inversion clade</taxon>
        <taxon>genistoids sensu lato</taxon>
        <taxon>core genistoids</taxon>
        <taxon>Genisteae</taxon>
        <taxon>Lupinus</taxon>
    </lineage>
</organism>
<keyword evidence="2" id="KW-1185">Reference proteome</keyword>
<proteinExistence type="predicted"/>
<dbReference type="Proteomes" id="UP001497480">
    <property type="component" value="Unassembled WGS sequence"/>
</dbReference>
<dbReference type="EMBL" id="CAXHTB010000021">
    <property type="protein sequence ID" value="CAL0328073.1"/>
    <property type="molecule type" value="Genomic_DNA"/>
</dbReference>
<accession>A0AAV1Y2B8</accession>
<reference evidence="1 2" key="1">
    <citation type="submission" date="2024-03" db="EMBL/GenBank/DDBJ databases">
        <authorList>
            <person name="Martinez-Hernandez J."/>
        </authorList>
    </citation>
    <scope>NUCLEOTIDE SEQUENCE [LARGE SCALE GENOMIC DNA]</scope>
</reference>
<gene>
    <name evidence="1" type="ORF">LLUT_LOCUS29133</name>
</gene>
<evidence type="ECO:0000313" key="1">
    <source>
        <dbReference type="EMBL" id="CAL0328073.1"/>
    </source>
</evidence>
<dbReference type="AlphaFoldDB" id="A0AAV1Y2B8"/>
<sequence length="107" mass="12287">MKKTLSSTPSPISLAHSQQFLQLYSETFQATTSMESGFRTKLPPHRAVAATIKSRCRTKPISHRAAITLSHCTRRFKGKFKHKKVKCINWNHGSRKGDRKKNFIYKV</sequence>
<name>A0AAV1Y2B8_LUPLU</name>
<evidence type="ECO:0000313" key="2">
    <source>
        <dbReference type="Proteomes" id="UP001497480"/>
    </source>
</evidence>
<comment type="caution">
    <text evidence="1">The sequence shown here is derived from an EMBL/GenBank/DDBJ whole genome shotgun (WGS) entry which is preliminary data.</text>
</comment>